<organism evidence="1 2">
    <name type="scientific">Ectobacillus funiculus</name>
    <dbReference type="NCBI Taxonomy" id="137993"/>
    <lineage>
        <taxon>Bacteria</taxon>
        <taxon>Bacillati</taxon>
        <taxon>Bacillota</taxon>
        <taxon>Bacilli</taxon>
        <taxon>Bacillales</taxon>
        <taxon>Bacillaceae</taxon>
        <taxon>Ectobacillus</taxon>
    </lineage>
</organism>
<dbReference type="EMBL" id="JBHMAF010000017">
    <property type="protein sequence ID" value="MFB9757652.1"/>
    <property type="molecule type" value="Genomic_DNA"/>
</dbReference>
<reference evidence="1 2" key="1">
    <citation type="submission" date="2024-09" db="EMBL/GenBank/DDBJ databases">
        <authorList>
            <person name="Sun Q."/>
            <person name="Mori K."/>
        </authorList>
    </citation>
    <scope>NUCLEOTIDE SEQUENCE [LARGE SCALE GENOMIC DNA]</scope>
    <source>
        <strain evidence="1 2">JCM 11201</strain>
    </source>
</reference>
<sequence length="86" mass="9843">MGTVQDYLFHLQTKGFKLSQEALGFIMFGQKYTGASDKIVKIAIEATLKHQRDFDGSYFIALLEGLKRDHIEDEKSAQAYVRRLES</sequence>
<protein>
    <submittedName>
        <fullName evidence="1">DUF6123 family protein</fullName>
    </submittedName>
</protein>
<dbReference type="RefSeq" id="WP_129728191.1">
    <property type="nucleotide sequence ID" value="NZ_JBHMAF010000017.1"/>
</dbReference>
<name>A0ABV5WAQ7_9BACI</name>
<keyword evidence="2" id="KW-1185">Reference proteome</keyword>
<proteinExistence type="predicted"/>
<comment type="caution">
    <text evidence="1">The sequence shown here is derived from an EMBL/GenBank/DDBJ whole genome shotgun (WGS) entry which is preliminary data.</text>
</comment>
<dbReference type="Proteomes" id="UP001589609">
    <property type="component" value="Unassembled WGS sequence"/>
</dbReference>
<evidence type="ECO:0000313" key="2">
    <source>
        <dbReference type="Proteomes" id="UP001589609"/>
    </source>
</evidence>
<dbReference type="Pfam" id="PF19618">
    <property type="entry name" value="DUF6123"/>
    <property type="match status" value="1"/>
</dbReference>
<gene>
    <name evidence="1" type="ORF">ACFFMS_03730</name>
</gene>
<accession>A0ABV5WAQ7</accession>
<evidence type="ECO:0000313" key="1">
    <source>
        <dbReference type="EMBL" id="MFB9757652.1"/>
    </source>
</evidence>
<dbReference type="InterPro" id="IPR046126">
    <property type="entry name" value="DUF6123"/>
</dbReference>